<accession>A0AAW1JJM0</accession>
<dbReference type="EMBL" id="JASPKY010000353">
    <property type="protein sequence ID" value="KAK9704287.1"/>
    <property type="molecule type" value="Genomic_DNA"/>
</dbReference>
<organism evidence="1 2">
    <name type="scientific">Popillia japonica</name>
    <name type="common">Japanese beetle</name>
    <dbReference type="NCBI Taxonomy" id="7064"/>
    <lineage>
        <taxon>Eukaryota</taxon>
        <taxon>Metazoa</taxon>
        <taxon>Ecdysozoa</taxon>
        <taxon>Arthropoda</taxon>
        <taxon>Hexapoda</taxon>
        <taxon>Insecta</taxon>
        <taxon>Pterygota</taxon>
        <taxon>Neoptera</taxon>
        <taxon>Endopterygota</taxon>
        <taxon>Coleoptera</taxon>
        <taxon>Polyphaga</taxon>
        <taxon>Scarabaeiformia</taxon>
        <taxon>Scarabaeidae</taxon>
        <taxon>Rutelinae</taxon>
        <taxon>Popillia</taxon>
    </lineage>
</organism>
<evidence type="ECO:0000313" key="2">
    <source>
        <dbReference type="Proteomes" id="UP001458880"/>
    </source>
</evidence>
<evidence type="ECO:0000313" key="1">
    <source>
        <dbReference type="EMBL" id="KAK9704287.1"/>
    </source>
</evidence>
<keyword evidence="2" id="KW-1185">Reference proteome</keyword>
<dbReference type="AlphaFoldDB" id="A0AAW1JJM0"/>
<sequence length="103" mass="12024">MDNQQFQQFLEMHARQQKQLTQILQQLILIQNVSTSESDSREIEIKSIITNFKYEKCRAAAAETFIDYFKAQCRMWGLENKPDIVNFLNAKPELLLSCLKPGI</sequence>
<comment type="caution">
    <text evidence="1">The sequence shown here is derived from an EMBL/GenBank/DDBJ whole genome shotgun (WGS) entry which is preliminary data.</text>
</comment>
<dbReference type="Proteomes" id="UP001458880">
    <property type="component" value="Unassembled WGS sequence"/>
</dbReference>
<reference evidence="1 2" key="1">
    <citation type="journal article" date="2024" name="BMC Genomics">
        <title>De novo assembly and annotation of Popillia japonica's genome with initial clues to its potential as an invasive pest.</title>
        <authorList>
            <person name="Cucini C."/>
            <person name="Boschi S."/>
            <person name="Funari R."/>
            <person name="Cardaioli E."/>
            <person name="Iannotti N."/>
            <person name="Marturano G."/>
            <person name="Paoli F."/>
            <person name="Bruttini M."/>
            <person name="Carapelli A."/>
            <person name="Frati F."/>
            <person name="Nardi F."/>
        </authorList>
    </citation>
    <scope>NUCLEOTIDE SEQUENCE [LARGE SCALE GENOMIC DNA]</scope>
    <source>
        <strain evidence="1">DMR45628</strain>
    </source>
</reference>
<gene>
    <name evidence="1" type="ORF">QE152_g28385</name>
</gene>
<proteinExistence type="predicted"/>
<name>A0AAW1JJM0_POPJA</name>
<protein>
    <submittedName>
        <fullName evidence="1">Uncharacterized protein</fullName>
    </submittedName>
</protein>